<feature type="domain" description="NAD(P)-binding" evidence="1">
    <location>
        <begin position="23"/>
        <end position="184"/>
    </location>
</feature>
<evidence type="ECO:0000313" key="2">
    <source>
        <dbReference type="EMBL" id="THJ67588.1"/>
    </source>
</evidence>
<sequence>MTGTQPFGAVSRPGAPARVAVLGAGGRAGRAVSQELVARGHQVTGVVRDARRHRSLGDLGVEVAEADATRGADLGDVLRDADVIVVAVTPFSAPPPSFDGFDEAFYEHIVAGVVGAARKSPATRLVTIGLFATLTIADGRTVMDDPAVFPPWLLPFARAHARELPALRRRASDLDWLVVTPPAGLQADGAADAAGYVLVEPPLDRRLV</sequence>
<dbReference type="SUPFAM" id="SSF51735">
    <property type="entry name" value="NAD(P)-binding Rossmann-fold domains"/>
    <property type="match status" value="1"/>
</dbReference>
<dbReference type="GO" id="GO:0016646">
    <property type="term" value="F:oxidoreductase activity, acting on the CH-NH group of donors, NAD or NADP as acceptor"/>
    <property type="evidence" value="ECO:0007669"/>
    <property type="project" value="TreeGrafter"/>
</dbReference>
<dbReference type="Proteomes" id="UP000305282">
    <property type="component" value="Unassembled WGS sequence"/>
</dbReference>
<dbReference type="PANTHER" id="PTHR43355">
    <property type="entry name" value="FLAVIN REDUCTASE (NADPH)"/>
    <property type="match status" value="1"/>
</dbReference>
<dbReference type="InterPro" id="IPR036291">
    <property type="entry name" value="NAD(P)-bd_dom_sf"/>
</dbReference>
<protein>
    <submittedName>
        <fullName evidence="2">NAD-dependent epimerase/dehydratase family protein</fullName>
    </submittedName>
</protein>
<dbReference type="Pfam" id="PF13460">
    <property type="entry name" value="NAD_binding_10"/>
    <property type="match status" value="1"/>
</dbReference>
<proteinExistence type="predicted"/>
<dbReference type="AlphaFoldDB" id="A0A4S5E7M3"/>
<dbReference type="InterPro" id="IPR016040">
    <property type="entry name" value="NAD(P)-bd_dom"/>
</dbReference>
<reference evidence="2 3" key="1">
    <citation type="submission" date="2019-04" db="EMBL/GenBank/DDBJ databases">
        <title>Draft genome sequences for three unisolated Alnus-infective Frankia Sp+ strains, AgTrS, AiOr and AvVan, the first sequenced Frankia strains able to sporulate in-planta.</title>
        <authorList>
            <person name="Bethencourt L."/>
            <person name="Vautrin F."/>
            <person name="Taib N."/>
            <person name="Dubost A."/>
            <person name="Castro-Garcia L."/>
            <person name="Imbaud O."/>
            <person name="Abrouk D."/>
            <person name="Fournier P."/>
            <person name="Briolay J."/>
            <person name="Nguyen A."/>
            <person name="Normand P."/>
            <person name="Fernandez M.P."/>
            <person name="Brochier-Armanet C."/>
            <person name="Herrera-Belaroussi A."/>
        </authorList>
    </citation>
    <scope>NUCLEOTIDE SEQUENCE [LARGE SCALE GENOMIC DNA]</scope>
    <source>
        <strain evidence="2 3">AvVan</strain>
    </source>
</reference>
<dbReference type="InterPro" id="IPR051606">
    <property type="entry name" value="Polyketide_Oxido-like"/>
</dbReference>
<keyword evidence="3" id="KW-1185">Reference proteome</keyword>
<gene>
    <name evidence="2" type="ORF">E7Y31_16795</name>
</gene>
<dbReference type="RefSeq" id="WP_136448928.1">
    <property type="nucleotide sequence ID" value="NZ_SSXH01000484.1"/>
</dbReference>
<dbReference type="OrthoDB" id="3191258at2"/>
<evidence type="ECO:0000259" key="1">
    <source>
        <dbReference type="Pfam" id="PF13460"/>
    </source>
</evidence>
<dbReference type="PANTHER" id="PTHR43355:SF2">
    <property type="entry name" value="FLAVIN REDUCTASE (NADPH)"/>
    <property type="match status" value="1"/>
</dbReference>
<comment type="caution">
    <text evidence="2">The sequence shown here is derived from an EMBL/GenBank/DDBJ whole genome shotgun (WGS) entry which is preliminary data.</text>
</comment>
<accession>A0A4S5E7M3</accession>
<evidence type="ECO:0000313" key="3">
    <source>
        <dbReference type="Proteomes" id="UP000305282"/>
    </source>
</evidence>
<dbReference type="EMBL" id="SSXH01000484">
    <property type="protein sequence ID" value="THJ67588.1"/>
    <property type="molecule type" value="Genomic_DNA"/>
</dbReference>
<name>A0A4S5E7M3_9ACTN</name>
<feature type="non-terminal residue" evidence="2">
    <location>
        <position position="208"/>
    </location>
</feature>
<dbReference type="Gene3D" id="3.40.50.720">
    <property type="entry name" value="NAD(P)-binding Rossmann-like Domain"/>
    <property type="match status" value="1"/>
</dbReference>
<organism evidence="2 3">
    <name type="scientific">Candidatus Frankia alpina</name>
    <dbReference type="NCBI Taxonomy" id="2699483"/>
    <lineage>
        <taxon>Bacteria</taxon>
        <taxon>Bacillati</taxon>
        <taxon>Actinomycetota</taxon>
        <taxon>Actinomycetes</taxon>
        <taxon>Frankiales</taxon>
        <taxon>Frankiaceae</taxon>
        <taxon>Frankia</taxon>
    </lineage>
</organism>